<evidence type="ECO:0000259" key="1">
    <source>
        <dbReference type="Pfam" id="PF26551"/>
    </source>
</evidence>
<evidence type="ECO:0000313" key="2">
    <source>
        <dbReference type="EMBL" id="MDF0590610.1"/>
    </source>
</evidence>
<dbReference type="EMBL" id="JARFPK010000015">
    <property type="protein sequence ID" value="MDF0590610.1"/>
    <property type="molecule type" value="Genomic_DNA"/>
</dbReference>
<protein>
    <recommendedName>
        <fullName evidence="1">DUF8180 domain-containing protein</fullName>
    </recommendedName>
</protein>
<keyword evidence="3" id="KW-1185">Reference proteome</keyword>
<dbReference type="RefSeq" id="WP_316966358.1">
    <property type="nucleotide sequence ID" value="NZ_JARFPK010000015.1"/>
</dbReference>
<accession>A0ABT5X7D7</accession>
<dbReference type="Pfam" id="PF26551">
    <property type="entry name" value="DUF8180"/>
    <property type="match status" value="1"/>
</dbReference>
<reference evidence="2 3" key="1">
    <citation type="submission" date="2023-03" db="EMBL/GenBank/DDBJ databases">
        <title>WGS of Methanotrichaceae archaeon Mx.</title>
        <authorList>
            <person name="Sorokin D.Y."/>
            <person name="Merkel A.Y."/>
        </authorList>
    </citation>
    <scope>NUCLEOTIDE SEQUENCE [LARGE SCALE GENOMIC DNA]</scope>
    <source>
        <strain evidence="2 3">Mx</strain>
    </source>
</reference>
<organism evidence="2 3">
    <name type="scientific">Candidatus Methanocrinis natronophilus</name>
    <dbReference type="NCBI Taxonomy" id="3033396"/>
    <lineage>
        <taxon>Archaea</taxon>
        <taxon>Methanobacteriati</taxon>
        <taxon>Methanobacteriota</taxon>
        <taxon>Stenosarchaea group</taxon>
        <taxon>Methanomicrobia</taxon>
        <taxon>Methanotrichales</taxon>
        <taxon>Methanotrichaceae</taxon>
        <taxon>Methanocrinis</taxon>
    </lineage>
</organism>
<feature type="domain" description="DUF8180" evidence="1">
    <location>
        <begin position="23"/>
        <end position="77"/>
    </location>
</feature>
<comment type="caution">
    <text evidence="2">The sequence shown here is derived from an EMBL/GenBank/DDBJ whole genome shotgun (WGS) entry which is preliminary data.</text>
</comment>
<name>A0ABT5X7D7_9EURY</name>
<dbReference type="InterPro" id="IPR058493">
    <property type="entry name" value="DUF8180"/>
</dbReference>
<dbReference type="Proteomes" id="UP001220010">
    <property type="component" value="Unassembled WGS sequence"/>
</dbReference>
<sequence length="79" mass="8921">MEEHKHGHGSEKHGDGLKKHEIEHLIEHWIDHNRSHSESFRARAEEMEATSPKAAAKVREAAELMDACTKKLEEAAGEV</sequence>
<gene>
    <name evidence="2" type="ORF">P0O15_05405</name>
</gene>
<proteinExistence type="predicted"/>
<evidence type="ECO:0000313" key="3">
    <source>
        <dbReference type="Proteomes" id="UP001220010"/>
    </source>
</evidence>